<gene>
    <name evidence="1" type="ORF">KSZ_51390</name>
</gene>
<comment type="caution">
    <text evidence="1">The sequence shown here is derived from an EMBL/GenBank/DDBJ whole genome shotgun (WGS) entry which is preliminary data.</text>
</comment>
<sequence>MDLSPAFFDLQLRFADSIVRVSHLSFEEALLNFTNLYVQFIGRSFNPAHPVRRPPSLTDLFVVFSLPLEVAFCFLFGL</sequence>
<proteinExistence type="predicted"/>
<dbReference type="EMBL" id="BNJJ01000015">
    <property type="protein sequence ID" value="GHO87133.1"/>
    <property type="molecule type" value="Genomic_DNA"/>
</dbReference>
<dbReference type="Proteomes" id="UP000635565">
    <property type="component" value="Unassembled WGS sequence"/>
</dbReference>
<evidence type="ECO:0000313" key="1">
    <source>
        <dbReference type="EMBL" id="GHO87133.1"/>
    </source>
</evidence>
<keyword evidence="2" id="KW-1185">Reference proteome</keyword>
<protein>
    <submittedName>
        <fullName evidence="1">Uncharacterized protein</fullName>
    </submittedName>
</protein>
<reference evidence="1 2" key="1">
    <citation type="journal article" date="2021" name="Int. J. Syst. Evol. Microbiol.">
        <title>Reticulibacter mediterranei gen. nov., sp. nov., within the new family Reticulibacteraceae fam. nov., and Ktedonospora formicarum gen. nov., sp. nov., Ktedonobacter robiniae sp. nov., Dictyobacter formicarum sp. nov. and Dictyobacter arantiisoli sp. nov., belonging to the class Ktedonobacteria.</title>
        <authorList>
            <person name="Yabe S."/>
            <person name="Zheng Y."/>
            <person name="Wang C.M."/>
            <person name="Sakai Y."/>
            <person name="Abe K."/>
            <person name="Yokota A."/>
            <person name="Donadio S."/>
            <person name="Cavaletti L."/>
            <person name="Monciardini P."/>
        </authorList>
    </citation>
    <scope>NUCLEOTIDE SEQUENCE [LARGE SCALE GENOMIC DNA]</scope>
    <source>
        <strain evidence="1 2">SOSP1-9</strain>
    </source>
</reference>
<evidence type="ECO:0000313" key="2">
    <source>
        <dbReference type="Proteomes" id="UP000635565"/>
    </source>
</evidence>
<organism evidence="1 2">
    <name type="scientific">Dictyobacter formicarum</name>
    <dbReference type="NCBI Taxonomy" id="2778368"/>
    <lineage>
        <taxon>Bacteria</taxon>
        <taxon>Bacillati</taxon>
        <taxon>Chloroflexota</taxon>
        <taxon>Ktedonobacteria</taxon>
        <taxon>Ktedonobacterales</taxon>
        <taxon>Dictyobacteraceae</taxon>
        <taxon>Dictyobacter</taxon>
    </lineage>
</organism>
<accession>A0ABQ3VMU3</accession>
<name>A0ABQ3VMU3_9CHLR</name>